<dbReference type="Proteomes" id="UP000320055">
    <property type="component" value="Unassembled WGS sequence"/>
</dbReference>
<organism evidence="1 2">
    <name type="scientific">Hyella patelloides LEGE 07179</name>
    <dbReference type="NCBI Taxonomy" id="945734"/>
    <lineage>
        <taxon>Bacteria</taxon>
        <taxon>Bacillati</taxon>
        <taxon>Cyanobacteriota</taxon>
        <taxon>Cyanophyceae</taxon>
        <taxon>Pleurocapsales</taxon>
        <taxon>Hyellaceae</taxon>
        <taxon>Hyella</taxon>
    </lineage>
</organism>
<dbReference type="InterPro" id="IPR011050">
    <property type="entry name" value="Pectin_lyase_fold/virulence"/>
</dbReference>
<dbReference type="AlphaFoldDB" id="A0A563VJ26"/>
<dbReference type="EMBL" id="CAACVJ010000008">
    <property type="protein sequence ID" value="VEP11450.1"/>
    <property type="molecule type" value="Genomic_DNA"/>
</dbReference>
<dbReference type="Gene3D" id="2.160.20.10">
    <property type="entry name" value="Single-stranded right-handed beta-helix, Pectin lyase-like"/>
    <property type="match status" value="2"/>
</dbReference>
<sequence>MQNGSDILNITLGTESGGQISLVASDNIELTSLDSEEGGNINASLSTRATGKGADITIKARNLFLQDESVISTGTIGAGDAGNVTIETDRLLMGSGAGIIAIAFSAGDAGNITIKTDRLLLRENAEINTSIFSVSGLGDVVDAPGVGDAGDILIQASDIELMNSARISSSTNQDSIGNAGNLTIETDRLALRDSSLIDAGTFSAGDGSDLLIQASEIVIDDSLILTSAELGATGNAGDLTIETNNLSLQNGGRITSETFGMGNAGDVMIRASESLTIDGTVKISSPENEPRVFFSGIFANAQPDTIGNSGSVKIETNELQITNDGQISVSNLGSGNSGDLYITANQLNLDSDATIEAIVNVGDRGNINLTTNNIFLRNNNQITAQAIGTATGGNIMINNRDNLVLQNNSQIIADAIQGNGGNITITTQGLFVDFDSSISASSQFGLDGNIRIDILNGDRLIELTALPINPIDATQQVTSGCGVGNDFALSGKGGLPENPTQTLRNQTVWQDTRLINRDATDNQGANSNIKRKLLPQTPILEAQAWKVNHRGKIELFATTANSHFFPNFSNCAPNPE</sequence>
<protein>
    <recommendedName>
        <fullName evidence="3">S-layer family protein</fullName>
    </recommendedName>
</protein>
<dbReference type="SUPFAM" id="SSF51126">
    <property type="entry name" value="Pectin lyase-like"/>
    <property type="match status" value="4"/>
</dbReference>
<gene>
    <name evidence="1" type="ORF">H1P_1050001</name>
</gene>
<evidence type="ECO:0000313" key="1">
    <source>
        <dbReference type="EMBL" id="VEP11450.1"/>
    </source>
</evidence>
<reference evidence="1 2" key="1">
    <citation type="submission" date="2019-01" db="EMBL/GenBank/DDBJ databases">
        <authorList>
            <person name="Brito A."/>
        </authorList>
    </citation>
    <scope>NUCLEOTIDE SEQUENCE [LARGE SCALE GENOMIC DNA]</scope>
    <source>
        <strain evidence="1">1</strain>
    </source>
</reference>
<proteinExistence type="predicted"/>
<evidence type="ECO:0008006" key="3">
    <source>
        <dbReference type="Google" id="ProtNLM"/>
    </source>
</evidence>
<evidence type="ECO:0000313" key="2">
    <source>
        <dbReference type="Proteomes" id="UP000320055"/>
    </source>
</evidence>
<dbReference type="InterPro" id="IPR012334">
    <property type="entry name" value="Pectin_lyas_fold"/>
</dbReference>
<name>A0A563VJ26_9CYAN</name>
<accession>A0A563VJ26</accession>
<keyword evidence="2" id="KW-1185">Reference proteome</keyword>